<sequence>MKNILQALILVPAMAGVTVVHAAVPPKQIVTSYMQAWNQHDANKAASYFAKDGVFYDATVGTPQKGQVAARDNVISVFINAVPNLKWEMTSAPIVSKDGISFQWRFTGNNTGAWSKDTPATNKPINFEGVSFVRVKNDKIVYQGDYYDAATLNKQLGW</sequence>
<evidence type="ECO:0000313" key="2">
    <source>
        <dbReference type="EMBL" id="KAB1857846.1"/>
    </source>
</evidence>
<dbReference type="GO" id="GO:0030638">
    <property type="term" value="P:polyketide metabolic process"/>
    <property type="evidence" value="ECO:0007669"/>
    <property type="project" value="InterPro"/>
</dbReference>
<feature type="chain" id="PRO_5024438045" evidence="1">
    <location>
        <begin position="23"/>
        <end position="158"/>
    </location>
</feature>
<dbReference type="Gene3D" id="3.10.450.50">
    <property type="match status" value="1"/>
</dbReference>
<gene>
    <name evidence="2" type="ORF">F4W09_03660</name>
</gene>
<dbReference type="PANTHER" id="PTHR38436">
    <property type="entry name" value="POLYKETIDE CYCLASE SNOAL-LIKE DOMAIN"/>
    <property type="match status" value="1"/>
</dbReference>
<evidence type="ECO:0000313" key="3">
    <source>
        <dbReference type="Proteomes" id="UP000325788"/>
    </source>
</evidence>
<name>A0A5N4WML0_9GAMM</name>
<dbReference type="AlphaFoldDB" id="A0A5N4WML0"/>
<dbReference type="InterPro" id="IPR009959">
    <property type="entry name" value="Cyclase_SnoaL-like"/>
</dbReference>
<feature type="signal peptide" evidence="1">
    <location>
        <begin position="1"/>
        <end position="22"/>
    </location>
</feature>
<organism evidence="2 3">
    <name type="scientific">Acinetobacter tandoii</name>
    <dbReference type="NCBI Taxonomy" id="202954"/>
    <lineage>
        <taxon>Bacteria</taxon>
        <taxon>Pseudomonadati</taxon>
        <taxon>Pseudomonadota</taxon>
        <taxon>Gammaproteobacteria</taxon>
        <taxon>Moraxellales</taxon>
        <taxon>Moraxellaceae</taxon>
        <taxon>Acinetobacter</taxon>
    </lineage>
</organism>
<dbReference type="EMBL" id="VXLD01000002">
    <property type="protein sequence ID" value="KAB1857846.1"/>
    <property type="molecule type" value="Genomic_DNA"/>
</dbReference>
<dbReference type="SUPFAM" id="SSF54427">
    <property type="entry name" value="NTF2-like"/>
    <property type="match status" value="1"/>
</dbReference>
<evidence type="ECO:0000256" key="1">
    <source>
        <dbReference type="SAM" id="SignalP"/>
    </source>
</evidence>
<dbReference type="RefSeq" id="WP_044739491.1">
    <property type="nucleotide sequence ID" value="NZ_JBODRR010000103.1"/>
</dbReference>
<protein>
    <submittedName>
        <fullName evidence="2">Ester cyclase</fullName>
    </submittedName>
</protein>
<dbReference type="PANTHER" id="PTHR38436:SF1">
    <property type="entry name" value="ESTER CYCLASE"/>
    <property type="match status" value="1"/>
</dbReference>
<comment type="caution">
    <text evidence="2">The sequence shown here is derived from an EMBL/GenBank/DDBJ whole genome shotgun (WGS) entry which is preliminary data.</text>
</comment>
<dbReference type="InterPro" id="IPR032710">
    <property type="entry name" value="NTF2-like_dom_sf"/>
</dbReference>
<proteinExistence type="predicted"/>
<reference evidence="2 3" key="1">
    <citation type="submission" date="2019-09" db="EMBL/GenBank/DDBJ databases">
        <title>Draft genome sequence of Acinetobacter tandoii W4-4-4 isolated from environmental water sample.</title>
        <authorList>
            <person name="Wee S.K."/>
            <person name="Yan B."/>
            <person name="Mustaffa S.B."/>
            <person name="Yap E.P.H."/>
        </authorList>
    </citation>
    <scope>NUCLEOTIDE SEQUENCE [LARGE SCALE GENOMIC DNA]</scope>
    <source>
        <strain evidence="2 3">W4-4-4</strain>
    </source>
</reference>
<dbReference type="Proteomes" id="UP000325788">
    <property type="component" value="Unassembled WGS sequence"/>
</dbReference>
<accession>A0A5N4WML0</accession>
<keyword evidence="1" id="KW-0732">Signal</keyword>
<dbReference type="Pfam" id="PF07366">
    <property type="entry name" value="SnoaL"/>
    <property type="match status" value="1"/>
</dbReference>